<organism evidence="1">
    <name type="scientific">Rhizophora mucronata</name>
    <name type="common">Asiatic mangrove</name>
    <dbReference type="NCBI Taxonomy" id="61149"/>
    <lineage>
        <taxon>Eukaryota</taxon>
        <taxon>Viridiplantae</taxon>
        <taxon>Streptophyta</taxon>
        <taxon>Embryophyta</taxon>
        <taxon>Tracheophyta</taxon>
        <taxon>Spermatophyta</taxon>
        <taxon>Magnoliopsida</taxon>
        <taxon>eudicotyledons</taxon>
        <taxon>Gunneridae</taxon>
        <taxon>Pentapetalae</taxon>
        <taxon>rosids</taxon>
        <taxon>fabids</taxon>
        <taxon>Malpighiales</taxon>
        <taxon>Rhizophoraceae</taxon>
        <taxon>Rhizophora</taxon>
    </lineage>
</organism>
<proteinExistence type="predicted"/>
<name>A0A2P2Q9T2_RHIMU</name>
<evidence type="ECO:0000313" key="1">
    <source>
        <dbReference type="EMBL" id="MBX63772.1"/>
    </source>
</evidence>
<reference evidence="1" key="1">
    <citation type="submission" date="2018-02" db="EMBL/GenBank/DDBJ databases">
        <title>Rhizophora mucronata_Transcriptome.</title>
        <authorList>
            <person name="Meera S.P."/>
            <person name="Sreeshan A."/>
            <person name="Augustine A."/>
        </authorList>
    </citation>
    <scope>NUCLEOTIDE SEQUENCE</scope>
    <source>
        <tissue evidence="1">Leaf</tissue>
    </source>
</reference>
<protein>
    <submittedName>
        <fullName evidence="1">Uncharacterized protein</fullName>
    </submittedName>
</protein>
<dbReference type="EMBL" id="GGEC01083288">
    <property type="protein sequence ID" value="MBX63772.1"/>
    <property type="molecule type" value="Transcribed_RNA"/>
</dbReference>
<dbReference type="AlphaFoldDB" id="A0A2P2Q9T2"/>
<sequence>MAVECSTIPVSMFNNKSSNFNTVRINSSSYNNNITAFRSYKIN</sequence>
<accession>A0A2P2Q9T2</accession>